<evidence type="ECO:0000313" key="1">
    <source>
        <dbReference type="EMBL" id="KAA6383187.1"/>
    </source>
</evidence>
<dbReference type="AlphaFoldDB" id="A0A5J4VKL3"/>
<comment type="caution">
    <text evidence="1">The sequence shown here is derived from an EMBL/GenBank/DDBJ whole genome shotgun (WGS) entry which is preliminary data.</text>
</comment>
<proteinExistence type="predicted"/>
<name>A0A5J4VKL3_9EUKA</name>
<accession>A0A5J4VKL3</accession>
<gene>
    <name evidence="1" type="ORF">EZS28_021287</name>
</gene>
<dbReference type="Proteomes" id="UP000324800">
    <property type="component" value="Unassembled WGS sequence"/>
</dbReference>
<dbReference type="EMBL" id="SNRW01006384">
    <property type="protein sequence ID" value="KAA6383187.1"/>
    <property type="molecule type" value="Genomic_DNA"/>
</dbReference>
<protein>
    <submittedName>
        <fullName evidence="1">Uncharacterized protein</fullName>
    </submittedName>
</protein>
<reference evidence="1 2" key="1">
    <citation type="submission" date="2019-03" db="EMBL/GenBank/DDBJ databases">
        <title>Single cell metagenomics reveals metabolic interactions within the superorganism composed of flagellate Streblomastix strix and complex community of Bacteroidetes bacteria on its surface.</title>
        <authorList>
            <person name="Treitli S.C."/>
            <person name="Kolisko M."/>
            <person name="Husnik F."/>
            <person name="Keeling P."/>
            <person name="Hampl V."/>
        </authorList>
    </citation>
    <scope>NUCLEOTIDE SEQUENCE [LARGE SCALE GENOMIC DNA]</scope>
    <source>
        <strain evidence="1">ST1C</strain>
    </source>
</reference>
<evidence type="ECO:0000313" key="2">
    <source>
        <dbReference type="Proteomes" id="UP000324800"/>
    </source>
</evidence>
<organism evidence="1 2">
    <name type="scientific">Streblomastix strix</name>
    <dbReference type="NCBI Taxonomy" id="222440"/>
    <lineage>
        <taxon>Eukaryota</taxon>
        <taxon>Metamonada</taxon>
        <taxon>Preaxostyla</taxon>
        <taxon>Oxymonadida</taxon>
        <taxon>Streblomastigidae</taxon>
        <taxon>Streblomastix</taxon>
    </lineage>
</organism>
<sequence length="93" mass="10662">MATSIDVKVNSFLLSGLVEHEDFNVLPEFPENVIPPENPYTSIRIARNIVVALRTDDKYLNYQEIEAKMQMLVDDKDTKDSKQGIQTFSLHHV</sequence>